<dbReference type="Proteomes" id="UP000743899">
    <property type="component" value="Unassembled WGS sequence"/>
</dbReference>
<evidence type="ECO:0000256" key="5">
    <source>
        <dbReference type="ARBA" id="ARBA00022692"/>
    </source>
</evidence>
<feature type="domain" description="YxkI PH" evidence="14">
    <location>
        <begin position="107"/>
        <end position="184"/>
    </location>
</feature>
<keyword evidence="6" id="KW-0479">Metal-binding</keyword>
<feature type="transmembrane region" description="Helical" evidence="12">
    <location>
        <begin position="364"/>
        <end position="384"/>
    </location>
</feature>
<reference evidence="15 16" key="1">
    <citation type="submission" date="2020-01" db="EMBL/GenBank/DDBJ databases">
        <title>A novel Bacillus sp. from Pasinler.</title>
        <authorList>
            <person name="Adiguzel A."/>
            <person name="Ay H."/>
            <person name="Baltaci M.O."/>
        </authorList>
    </citation>
    <scope>NUCLEOTIDE SEQUENCE [LARGE SCALE GENOMIC DNA]</scope>
    <source>
        <strain evidence="15 16">P1</strain>
    </source>
</reference>
<dbReference type="PANTHER" id="PTHR43221:SF1">
    <property type="entry name" value="PROTEASE HTPX"/>
    <property type="match status" value="1"/>
</dbReference>
<feature type="transmembrane region" description="Helical" evidence="12">
    <location>
        <begin position="55"/>
        <end position="74"/>
    </location>
</feature>
<feature type="domain" description="Peptidase M48" evidence="13">
    <location>
        <begin position="285"/>
        <end position="499"/>
    </location>
</feature>
<feature type="transmembrane region" description="Helical" evidence="12">
    <location>
        <begin position="227"/>
        <end position="247"/>
    </location>
</feature>
<evidence type="ECO:0000259" key="14">
    <source>
        <dbReference type="Pfam" id="PF23492"/>
    </source>
</evidence>
<feature type="transmembrane region" description="Helical" evidence="12">
    <location>
        <begin position="390"/>
        <end position="409"/>
    </location>
</feature>
<evidence type="ECO:0000313" key="15">
    <source>
        <dbReference type="EMBL" id="NCU16531.1"/>
    </source>
</evidence>
<evidence type="ECO:0000256" key="12">
    <source>
        <dbReference type="SAM" id="Phobius"/>
    </source>
</evidence>
<evidence type="ECO:0000256" key="11">
    <source>
        <dbReference type="ARBA" id="ARBA00023136"/>
    </source>
</evidence>
<keyword evidence="3" id="KW-1003">Cell membrane</keyword>
<evidence type="ECO:0000256" key="10">
    <source>
        <dbReference type="ARBA" id="ARBA00023049"/>
    </source>
</evidence>
<feature type="transmembrane region" description="Helical" evidence="12">
    <location>
        <begin position="253"/>
        <end position="270"/>
    </location>
</feature>
<dbReference type="CDD" id="cd07329">
    <property type="entry name" value="M56_like"/>
    <property type="match status" value="1"/>
</dbReference>
<evidence type="ECO:0000256" key="7">
    <source>
        <dbReference type="ARBA" id="ARBA00022801"/>
    </source>
</evidence>
<dbReference type="InterPro" id="IPR050083">
    <property type="entry name" value="HtpX_protease"/>
</dbReference>
<evidence type="ECO:0000259" key="13">
    <source>
        <dbReference type="Pfam" id="PF01435"/>
    </source>
</evidence>
<keyword evidence="9 12" id="KW-1133">Transmembrane helix</keyword>
<keyword evidence="8" id="KW-0862">Zinc</keyword>
<evidence type="ECO:0000256" key="9">
    <source>
        <dbReference type="ARBA" id="ARBA00022989"/>
    </source>
</evidence>
<protein>
    <submittedName>
        <fullName evidence="15">M48 family metalloprotease</fullName>
    </submittedName>
</protein>
<keyword evidence="4" id="KW-0645">Protease</keyword>
<dbReference type="Pfam" id="PF23492">
    <property type="entry name" value="bPH_9"/>
    <property type="match status" value="1"/>
</dbReference>
<dbReference type="RefSeq" id="WP_161919370.1">
    <property type="nucleotide sequence ID" value="NZ_JAACYS010000005.1"/>
</dbReference>
<evidence type="ECO:0000256" key="4">
    <source>
        <dbReference type="ARBA" id="ARBA00022670"/>
    </source>
</evidence>
<sequence>MEMLEIPLAISLLVFGWATFTTVFTRNKNNKKLSNEIVNRPENRQVELKKKVTRLLIDILFTTVLLSLSIIYFIFNPNPIISLILLFGLFQLILEMIKRIIVFTSLRVYYEEELNSLYVLTVFDVKKYPLAEATEIEIHSRVDVLRLFPLFTMFNSTADFTTEMGRTVKISFPGEKVFINIPENQLEIIDRDSSDISEQKESTDAINEKEVLPFYHRKNLKRLIGKGYFAVTVKGVGAYATLLLILSLLNVEVWIKITAIVVFWIFNLLISDRIIKIALDVEKITDEEVLEVGRKIFKRANLPNITLYQTETADFNGFAAGANIGRSIITLTTETLKLPLEAIEGILAHEAIHVKKRDVLIGQLMRFVSMGIVIAIIFLFKDFFEKQTMVLYFVVWILMMIFPAIYSLFTQWMEVRADHLGATLLDDGNVQMANSLKQLAMKQDEAIENSEQYNIDDEKENSSDKKMSSINRDKWFIRLLEFQFFSHPPMYWRIQSLEESFCNWDRKKLKNWCVDRFKESIPDKVIKYFAK</sequence>
<comment type="cofactor">
    <cofactor evidence="1">
        <name>Zn(2+)</name>
        <dbReference type="ChEBI" id="CHEBI:29105"/>
    </cofactor>
</comment>
<keyword evidence="7" id="KW-0378">Hydrolase</keyword>
<dbReference type="Gene3D" id="3.30.2010.10">
    <property type="entry name" value="Metalloproteases ('zincins'), catalytic domain"/>
    <property type="match status" value="1"/>
</dbReference>
<evidence type="ECO:0000313" key="16">
    <source>
        <dbReference type="Proteomes" id="UP000743899"/>
    </source>
</evidence>
<dbReference type="PANTHER" id="PTHR43221">
    <property type="entry name" value="PROTEASE HTPX"/>
    <property type="match status" value="1"/>
</dbReference>
<feature type="transmembrane region" description="Helical" evidence="12">
    <location>
        <begin position="6"/>
        <end position="25"/>
    </location>
</feature>
<organism evidence="15 16">
    <name type="scientific">Pallidibacillus pasinlerensis</name>
    <dbReference type="NCBI Taxonomy" id="2703818"/>
    <lineage>
        <taxon>Bacteria</taxon>
        <taxon>Bacillati</taxon>
        <taxon>Bacillota</taxon>
        <taxon>Bacilli</taxon>
        <taxon>Bacillales</taxon>
        <taxon>Bacillaceae</taxon>
        <taxon>Pallidibacillus</taxon>
    </lineage>
</organism>
<evidence type="ECO:0000256" key="2">
    <source>
        <dbReference type="ARBA" id="ARBA00004651"/>
    </source>
</evidence>
<proteinExistence type="predicted"/>
<keyword evidence="5 12" id="KW-0812">Transmembrane</keyword>
<dbReference type="EMBL" id="JAACYS010000005">
    <property type="protein sequence ID" value="NCU16531.1"/>
    <property type="molecule type" value="Genomic_DNA"/>
</dbReference>
<comment type="caution">
    <text evidence="15">The sequence shown here is derived from an EMBL/GenBank/DDBJ whole genome shotgun (WGS) entry which is preliminary data.</text>
</comment>
<keyword evidence="10 15" id="KW-0482">Metalloprotease</keyword>
<evidence type="ECO:0000256" key="3">
    <source>
        <dbReference type="ARBA" id="ARBA00022475"/>
    </source>
</evidence>
<evidence type="ECO:0000256" key="8">
    <source>
        <dbReference type="ARBA" id="ARBA00022833"/>
    </source>
</evidence>
<gene>
    <name evidence="15" type="ORF">GW534_01915</name>
</gene>
<evidence type="ECO:0000256" key="1">
    <source>
        <dbReference type="ARBA" id="ARBA00001947"/>
    </source>
</evidence>
<name>A0ABW9ZZD3_9BACI</name>
<keyword evidence="16" id="KW-1185">Reference proteome</keyword>
<comment type="subcellular location">
    <subcellularLocation>
        <location evidence="2">Cell membrane</location>
        <topology evidence="2">Multi-pass membrane protein</topology>
    </subcellularLocation>
</comment>
<evidence type="ECO:0000256" key="6">
    <source>
        <dbReference type="ARBA" id="ARBA00022723"/>
    </source>
</evidence>
<feature type="transmembrane region" description="Helical" evidence="12">
    <location>
        <begin position="80"/>
        <end position="97"/>
    </location>
</feature>
<dbReference type="InterPro" id="IPR056388">
    <property type="entry name" value="PH_YxkI"/>
</dbReference>
<dbReference type="GO" id="GO:0008237">
    <property type="term" value="F:metallopeptidase activity"/>
    <property type="evidence" value="ECO:0007669"/>
    <property type="project" value="UniProtKB-KW"/>
</dbReference>
<accession>A0ABW9ZZD3</accession>
<keyword evidence="11 12" id="KW-0472">Membrane</keyword>
<dbReference type="InterPro" id="IPR001915">
    <property type="entry name" value="Peptidase_M48"/>
</dbReference>
<dbReference type="Pfam" id="PF01435">
    <property type="entry name" value="Peptidase_M48"/>
    <property type="match status" value="1"/>
</dbReference>